<dbReference type="AlphaFoldDB" id="A0A0F9PNR5"/>
<name>A0A0F9PNR5_9ZZZZ</name>
<protein>
    <recommendedName>
        <fullName evidence="2">N4-gp56 family major capsid protein</fullName>
    </recommendedName>
</protein>
<dbReference type="NCBIfam" id="TIGR04387">
    <property type="entry name" value="capsid_maj_N4"/>
    <property type="match status" value="1"/>
</dbReference>
<proteinExistence type="predicted"/>
<reference evidence="1" key="1">
    <citation type="journal article" date="2015" name="Nature">
        <title>Complex archaea that bridge the gap between prokaryotes and eukaryotes.</title>
        <authorList>
            <person name="Spang A."/>
            <person name="Saw J.H."/>
            <person name="Jorgensen S.L."/>
            <person name="Zaremba-Niedzwiedzka K."/>
            <person name="Martijn J."/>
            <person name="Lind A.E."/>
            <person name="van Eijk R."/>
            <person name="Schleper C."/>
            <person name="Guy L."/>
            <person name="Ettema T.J."/>
        </authorList>
    </citation>
    <scope>NUCLEOTIDE SEQUENCE</scope>
</reference>
<comment type="caution">
    <text evidence="1">The sequence shown here is derived from an EMBL/GenBank/DDBJ whole genome shotgun (WGS) entry which is preliminary data.</text>
</comment>
<evidence type="ECO:0008006" key="2">
    <source>
        <dbReference type="Google" id="ProtNLM"/>
    </source>
</evidence>
<sequence length="316" mass="34551">MSITTTSVLPAPVQQSFSYKLLSVPTPYFIHKIPAMLKQMPRNGGTTLRMRRYDPLPTATVPLGNSGVNPPPVQLTAINIDATMDFYGQYILLNEQVTLQNQDPVLNEAAQRLGVSLRQTEDELTRNMLAATAAFINCTGGTNGDNPTEITRADVDEIIRTLVTNNAYTIADNIEGEDKFGTAPVRDAYFAMGSSQLIGDFENVQGFIAKAQYPSPMHALRPEWGSISNLRFLVSSIGSVTEAASLNGSNVFNVFCTGLEAYACVEQDGYSSQFIYRPPIYDSPLALNASVGYKFAEVPRITNDAWVINLRCTLSV</sequence>
<gene>
    <name evidence="1" type="ORF">LCGC14_0803920</name>
</gene>
<dbReference type="EMBL" id="LAZR01002179">
    <property type="protein sequence ID" value="KKN33425.1"/>
    <property type="molecule type" value="Genomic_DNA"/>
</dbReference>
<evidence type="ECO:0000313" key="1">
    <source>
        <dbReference type="EMBL" id="KKN33425.1"/>
    </source>
</evidence>
<accession>A0A0F9PNR5</accession>
<organism evidence="1">
    <name type="scientific">marine sediment metagenome</name>
    <dbReference type="NCBI Taxonomy" id="412755"/>
    <lineage>
        <taxon>unclassified sequences</taxon>
        <taxon>metagenomes</taxon>
        <taxon>ecological metagenomes</taxon>
    </lineage>
</organism>